<organism evidence="1 2">
    <name type="scientific">Daeguia caeni</name>
    <dbReference type="NCBI Taxonomy" id="439612"/>
    <lineage>
        <taxon>Bacteria</taxon>
        <taxon>Pseudomonadati</taxon>
        <taxon>Pseudomonadota</taxon>
        <taxon>Alphaproteobacteria</taxon>
        <taxon>Hyphomicrobiales</taxon>
        <taxon>Brucellaceae</taxon>
        <taxon>Daeguia</taxon>
    </lineage>
</organism>
<dbReference type="InterPro" id="IPR007420">
    <property type="entry name" value="DUF465"/>
</dbReference>
<dbReference type="EMBL" id="JBHSEL010000047">
    <property type="protein sequence ID" value="MFC4624821.1"/>
    <property type="molecule type" value="Genomic_DNA"/>
</dbReference>
<evidence type="ECO:0000313" key="2">
    <source>
        <dbReference type="Proteomes" id="UP001596042"/>
    </source>
</evidence>
<comment type="caution">
    <text evidence="1">The sequence shown here is derived from an EMBL/GenBank/DDBJ whole genome shotgun (WGS) entry which is preliminary data.</text>
</comment>
<accession>A0ABV9H329</accession>
<sequence>MSNTPHTLGEEFPGQLDAIHALKAADPRFARVLEEYDEVNDKIHRAETKIEPVSQEEEIRLHKQRLALKDRIAAALSSAKV</sequence>
<dbReference type="Proteomes" id="UP001596042">
    <property type="component" value="Unassembled WGS sequence"/>
</dbReference>
<dbReference type="InterPro" id="IPR038444">
    <property type="entry name" value="DUF465_sf"/>
</dbReference>
<dbReference type="RefSeq" id="WP_374833520.1">
    <property type="nucleotide sequence ID" value="NZ_JBHEEZ010000026.1"/>
</dbReference>
<name>A0ABV9H329_9HYPH</name>
<proteinExistence type="predicted"/>
<keyword evidence="2" id="KW-1185">Reference proteome</keyword>
<reference evidence="2" key="1">
    <citation type="journal article" date="2019" name="Int. J. Syst. Evol. Microbiol.">
        <title>The Global Catalogue of Microorganisms (GCM) 10K type strain sequencing project: providing services to taxonomists for standard genome sequencing and annotation.</title>
        <authorList>
            <consortium name="The Broad Institute Genomics Platform"/>
            <consortium name="The Broad Institute Genome Sequencing Center for Infectious Disease"/>
            <person name="Wu L."/>
            <person name="Ma J."/>
        </authorList>
    </citation>
    <scope>NUCLEOTIDE SEQUENCE [LARGE SCALE GENOMIC DNA]</scope>
    <source>
        <strain evidence="2">CGMCC 1.15731</strain>
    </source>
</reference>
<protein>
    <submittedName>
        <fullName evidence="1">YdcH family protein</fullName>
    </submittedName>
</protein>
<gene>
    <name evidence="1" type="ORF">ACFO1V_06225</name>
</gene>
<dbReference type="Pfam" id="PF04325">
    <property type="entry name" value="DUF465"/>
    <property type="match status" value="1"/>
</dbReference>
<evidence type="ECO:0000313" key="1">
    <source>
        <dbReference type="EMBL" id="MFC4624821.1"/>
    </source>
</evidence>
<dbReference type="Gene3D" id="6.10.280.50">
    <property type="match status" value="1"/>
</dbReference>